<evidence type="ECO:0000256" key="3">
    <source>
        <dbReference type="ARBA" id="ARBA00022617"/>
    </source>
</evidence>
<feature type="binding site" description="covalent" evidence="9">
    <location>
        <position position="35"/>
    </location>
    <ligand>
        <name>heme c</name>
        <dbReference type="ChEBI" id="CHEBI:61717"/>
        <label>1</label>
    </ligand>
</feature>
<dbReference type="InterPro" id="IPR036909">
    <property type="entry name" value="Cyt_c-like_dom_sf"/>
</dbReference>
<dbReference type="PANTHER" id="PTHR35008">
    <property type="entry name" value="BLL4482 PROTEIN-RELATED"/>
    <property type="match status" value="1"/>
</dbReference>
<dbReference type="GO" id="GO:0020037">
    <property type="term" value="F:heme binding"/>
    <property type="evidence" value="ECO:0007669"/>
    <property type="project" value="InterPro"/>
</dbReference>
<keyword evidence="6" id="KW-0677">Repeat</keyword>
<dbReference type="GO" id="GO:0009055">
    <property type="term" value="F:electron transfer activity"/>
    <property type="evidence" value="ECO:0007669"/>
    <property type="project" value="InterPro"/>
</dbReference>
<feature type="binding site" description="axial binding residue" evidence="10">
    <location>
        <position position="306"/>
    </location>
    <ligand>
        <name>heme c</name>
        <dbReference type="ChEBI" id="CHEBI:61717"/>
        <label>3</label>
    </ligand>
    <ligandPart>
        <name>Fe</name>
        <dbReference type="ChEBI" id="CHEBI:18248"/>
    </ligandPart>
</feature>
<feature type="binding site" description="covalent" evidence="9">
    <location>
        <position position="32"/>
    </location>
    <ligand>
        <name>heme c</name>
        <dbReference type="ChEBI" id="CHEBI:61717"/>
        <label>1</label>
    </ligand>
</feature>
<dbReference type="InterPro" id="IPR051459">
    <property type="entry name" value="Cytochrome_c-type_DH"/>
</dbReference>
<dbReference type="InterPro" id="IPR014353">
    <property type="entry name" value="Membr-bd_ADH_cyt_c"/>
</dbReference>
<accession>A0A2W5DZ90</accession>
<feature type="domain" description="Cytochrome c" evidence="11">
    <location>
        <begin position="289"/>
        <end position="377"/>
    </location>
</feature>
<keyword evidence="3 9" id="KW-0349">Heme</keyword>
<keyword evidence="2" id="KW-1003">Cell membrane</keyword>
<feature type="domain" description="Cytochrome c" evidence="11">
    <location>
        <begin position="18"/>
        <end position="121"/>
    </location>
</feature>
<feature type="binding site" description="axial binding residue" evidence="10">
    <location>
        <position position="36"/>
    </location>
    <ligand>
        <name>heme c</name>
        <dbReference type="ChEBI" id="CHEBI:61717"/>
        <label>1</label>
    </ligand>
    <ligandPart>
        <name>Fe</name>
        <dbReference type="ChEBI" id="CHEBI:18248"/>
    </ligandPart>
</feature>
<dbReference type="Proteomes" id="UP000249633">
    <property type="component" value="Unassembled WGS sequence"/>
</dbReference>
<dbReference type="Gene3D" id="1.10.760.10">
    <property type="entry name" value="Cytochrome c-like domain"/>
    <property type="match status" value="3"/>
</dbReference>
<keyword evidence="7 10" id="KW-0408">Iron</keyword>
<evidence type="ECO:0000256" key="4">
    <source>
        <dbReference type="ARBA" id="ARBA00022723"/>
    </source>
</evidence>
<sequence length="399" mass="43066">MWERSLPELASAPDFSPAQVRAGARVVAQGDCMVCHTAEGGRPFAGGRPLLTPFGTIYATNITPDRATGIGGWSREAFTRALRHGIARDGHQLYPAFPYTYYTRLPQADIDAAYAYLMTREAIRQEAPPNRLMFPLGFRPLLAFWNLLYLRPGEQVPPAGLSALEQRGFALVEGAGHCAACHSPLGPLGAIPEGRRFDGGLVDGWEAPALNRLLQARTPWTREQLVQYLGTGWASAHGAAAGPMRPVVRELATLPGADVEAIAAYLMRLQKPADAATTRTALKADMGDLSVRRGEQLFAGVCLQCHADSAPMRVVGGRPRLADSSALQAQSPHNLVQMIVQGLPWDGHVPQPYMPAYAGTLDAVQIADIAAYLRVVQAGRPAWPETEKLATQALKEARP</sequence>
<dbReference type="InterPro" id="IPR009056">
    <property type="entry name" value="Cyt_c-like_dom"/>
</dbReference>
<evidence type="ECO:0000256" key="2">
    <source>
        <dbReference type="ARBA" id="ARBA00022475"/>
    </source>
</evidence>
<feature type="binding site" description="covalent" evidence="9">
    <location>
        <position position="305"/>
    </location>
    <ligand>
        <name>heme c</name>
        <dbReference type="ChEBI" id="CHEBI:61717"/>
        <label>3</label>
    </ligand>
</feature>
<dbReference type="SUPFAM" id="SSF46626">
    <property type="entry name" value="Cytochrome c"/>
    <property type="match status" value="3"/>
</dbReference>
<protein>
    <submittedName>
        <fullName evidence="12">Cytochrome C</fullName>
    </submittedName>
</protein>
<feature type="binding site" description="axial binding residue" evidence="10">
    <location>
        <position position="182"/>
    </location>
    <ligand>
        <name>heme c</name>
        <dbReference type="ChEBI" id="CHEBI:61717"/>
        <label>2</label>
    </ligand>
    <ligandPart>
        <name>Fe</name>
        <dbReference type="ChEBI" id="CHEBI:18248"/>
    </ligandPart>
</feature>
<gene>
    <name evidence="12" type="ORF">DI603_03665</name>
</gene>
<feature type="binding site" description="covalent" evidence="9">
    <location>
        <position position="181"/>
    </location>
    <ligand>
        <name>heme c</name>
        <dbReference type="ChEBI" id="CHEBI:61717"/>
        <label>2</label>
    </ligand>
</feature>
<evidence type="ECO:0000256" key="7">
    <source>
        <dbReference type="ARBA" id="ARBA00023004"/>
    </source>
</evidence>
<comment type="caution">
    <text evidence="12">The sequence shown here is derived from an EMBL/GenBank/DDBJ whole genome shotgun (WGS) entry which is preliminary data.</text>
</comment>
<evidence type="ECO:0000256" key="5">
    <source>
        <dbReference type="ARBA" id="ARBA00022729"/>
    </source>
</evidence>
<proteinExistence type="predicted"/>
<reference evidence="12 13" key="1">
    <citation type="submission" date="2017-08" db="EMBL/GenBank/DDBJ databases">
        <title>Infants hospitalized years apart are colonized by the same room-sourced microbial strains.</title>
        <authorList>
            <person name="Brooks B."/>
            <person name="Olm M.R."/>
            <person name="Firek B.A."/>
            <person name="Baker R."/>
            <person name="Thomas B.C."/>
            <person name="Morowitz M.J."/>
            <person name="Banfield J.F."/>
        </authorList>
    </citation>
    <scope>NUCLEOTIDE SEQUENCE [LARGE SCALE GENOMIC DNA]</scope>
    <source>
        <strain evidence="12">S2_012_000_R2_81</strain>
    </source>
</reference>
<evidence type="ECO:0000256" key="8">
    <source>
        <dbReference type="ARBA" id="ARBA00023136"/>
    </source>
</evidence>
<feature type="binding site" description="covalent" evidence="9">
    <location>
        <position position="178"/>
    </location>
    <ligand>
        <name>heme c</name>
        <dbReference type="ChEBI" id="CHEBI:61717"/>
        <label>2</label>
    </ligand>
</feature>
<evidence type="ECO:0000256" key="6">
    <source>
        <dbReference type="ARBA" id="ARBA00022737"/>
    </source>
</evidence>
<feature type="domain" description="Cytochrome c" evidence="11">
    <location>
        <begin position="163"/>
        <end position="270"/>
    </location>
</feature>
<comment type="subcellular location">
    <subcellularLocation>
        <location evidence="1">Cell membrane</location>
    </subcellularLocation>
</comment>
<name>A0A2W5DZ90_9BURK</name>
<comment type="cofactor">
    <cofactor evidence="9">
        <name>heme c</name>
        <dbReference type="ChEBI" id="CHEBI:61717"/>
    </cofactor>
    <text evidence="9">Binds 3 heme c groups covalently per subunit.</text>
</comment>
<evidence type="ECO:0000256" key="10">
    <source>
        <dbReference type="PIRSR" id="PIRSR000018-51"/>
    </source>
</evidence>
<dbReference type="PROSITE" id="PS51007">
    <property type="entry name" value="CYTC"/>
    <property type="match status" value="3"/>
</dbReference>
<evidence type="ECO:0000313" key="13">
    <source>
        <dbReference type="Proteomes" id="UP000249633"/>
    </source>
</evidence>
<evidence type="ECO:0000313" key="12">
    <source>
        <dbReference type="EMBL" id="PZP35903.1"/>
    </source>
</evidence>
<keyword evidence="5" id="KW-0732">Signal</keyword>
<keyword evidence="8" id="KW-0472">Membrane</keyword>
<dbReference type="GO" id="GO:0016614">
    <property type="term" value="F:oxidoreductase activity, acting on CH-OH group of donors"/>
    <property type="evidence" value="ECO:0007669"/>
    <property type="project" value="InterPro"/>
</dbReference>
<dbReference type="Pfam" id="PF13442">
    <property type="entry name" value="Cytochrome_CBB3"/>
    <property type="match status" value="2"/>
</dbReference>
<organism evidence="12 13">
    <name type="scientific">Roseateles depolymerans</name>
    <dbReference type="NCBI Taxonomy" id="76731"/>
    <lineage>
        <taxon>Bacteria</taxon>
        <taxon>Pseudomonadati</taxon>
        <taxon>Pseudomonadota</taxon>
        <taxon>Betaproteobacteria</taxon>
        <taxon>Burkholderiales</taxon>
        <taxon>Sphaerotilaceae</taxon>
        <taxon>Roseateles</taxon>
    </lineage>
</organism>
<keyword evidence="4 10" id="KW-0479">Metal-binding</keyword>
<evidence type="ECO:0000256" key="9">
    <source>
        <dbReference type="PIRSR" id="PIRSR000018-50"/>
    </source>
</evidence>
<dbReference type="PANTHER" id="PTHR35008:SF8">
    <property type="entry name" value="ALCOHOL DEHYDROGENASE CYTOCHROME C SUBUNIT"/>
    <property type="match status" value="1"/>
</dbReference>
<dbReference type="Pfam" id="PF00034">
    <property type="entry name" value="Cytochrom_C"/>
    <property type="match status" value="1"/>
</dbReference>
<evidence type="ECO:0000259" key="11">
    <source>
        <dbReference type="PROSITE" id="PS51007"/>
    </source>
</evidence>
<dbReference type="GO" id="GO:0005506">
    <property type="term" value="F:iron ion binding"/>
    <property type="evidence" value="ECO:0007669"/>
    <property type="project" value="InterPro"/>
</dbReference>
<dbReference type="EMBL" id="QFOD01000002">
    <property type="protein sequence ID" value="PZP35903.1"/>
    <property type="molecule type" value="Genomic_DNA"/>
</dbReference>
<dbReference type="PIRSF" id="PIRSF000018">
    <property type="entry name" value="Mb_ADH_cyt_c"/>
    <property type="match status" value="1"/>
</dbReference>
<evidence type="ECO:0000256" key="1">
    <source>
        <dbReference type="ARBA" id="ARBA00004236"/>
    </source>
</evidence>
<dbReference type="GO" id="GO:0005886">
    <property type="term" value="C:plasma membrane"/>
    <property type="evidence" value="ECO:0007669"/>
    <property type="project" value="UniProtKB-SubCell"/>
</dbReference>
<feature type="binding site" description="covalent" evidence="9">
    <location>
        <position position="302"/>
    </location>
    <ligand>
        <name>heme c</name>
        <dbReference type="ChEBI" id="CHEBI:61717"/>
        <label>3</label>
    </ligand>
</feature>
<dbReference type="AlphaFoldDB" id="A0A2W5DZ90"/>